<dbReference type="EMBL" id="CP000510">
    <property type="protein sequence ID" value="ABM01891.1"/>
    <property type="molecule type" value="Genomic_DNA"/>
</dbReference>
<keyword evidence="4" id="KW-1185">Reference proteome</keyword>
<dbReference type="PANTHER" id="PTHR38033:SF1">
    <property type="entry name" value="DOTU FAMILY TYPE IV_VI SECRETION SYSTEM PROTEIN"/>
    <property type="match status" value="1"/>
</dbReference>
<evidence type="ECO:0000313" key="3">
    <source>
        <dbReference type="EMBL" id="ABM01891.1"/>
    </source>
</evidence>
<dbReference type="STRING" id="357804.Ping_0016"/>
<organism evidence="3 4">
    <name type="scientific">Psychromonas ingrahamii (strain DSM 17664 / CCUG 51855 / 37)</name>
    <dbReference type="NCBI Taxonomy" id="357804"/>
    <lineage>
        <taxon>Bacteria</taxon>
        <taxon>Pseudomonadati</taxon>
        <taxon>Pseudomonadota</taxon>
        <taxon>Gammaproteobacteria</taxon>
        <taxon>Alteromonadales</taxon>
        <taxon>Psychromonadaceae</taxon>
        <taxon>Psychromonas</taxon>
    </lineage>
</organism>
<dbReference type="InterPro" id="IPR017732">
    <property type="entry name" value="T4/T6SS_DotU"/>
</dbReference>
<dbReference type="RefSeq" id="WP_011768450.1">
    <property type="nucleotide sequence ID" value="NC_008709.1"/>
</dbReference>
<dbReference type="PANTHER" id="PTHR38033">
    <property type="entry name" value="MEMBRANE PROTEIN-RELATED"/>
    <property type="match status" value="1"/>
</dbReference>
<keyword evidence="1" id="KW-0472">Membrane</keyword>
<keyword evidence="1" id="KW-0812">Transmembrane</keyword>
<evidence type="ECO:0000313" key="4">
    <source>
        <dbReference type="Proteomes" id="UP000000639"/>
    </source>
</evidence>
<protein>
    <recommendedName>
        <fullName evidence="2">Type IV / VI secretion system DotU domain-containing protein</fullName>
    </recommendedName>
</protein>
<dbReference type="Pfam" id="PF09850">
    <property type="entry name" value="DotU"/>
    <property type="match status" value="1"/>
</dbReference>
<dbReference type="Proteomes" id="UP000000639">
    <property type="component" value="Chromosome"/>
</dbReference>
<dbReference type="NCBIfam" id="TIGR03349">
    <property type="entry name" value="IV_VI_DotU"/>
    <property type="match status" value="1"/>
</dbReference>
<dbReference type="eggNOG" id="COG3455">
    <property type="taxonomic scope" value="Bacteria"/>
</dbReference>
<dbReference type="OrthoDB" id="345640at2"/>
<evidence type="ECO:0000256" key="1">
    <source>
        <dbReference type="SAM" id="Phobius"/>
    </source>
</evidence>
<evidence type="ECO:0000259" key="2">
    <source>
        <dbReference type="Pfam" id="PF09850"/>
    </source>
</evidence>
<dbReference type="InterPro" id="IPR038522">
    <property type="entry name" value="T4/T6SS_DotU_sf"/>
</dbReference>
<dbReference type="Gene3D" id="1.25.40.590">
    <property type="entry name" value="Type IV / VI secretion system, DotU"/>
    <property type="match status" value="1"/>
</dbReference>
<feature type="transmembrane region" description="Helical" evidence="1">
    <location>
        <begin position="183"/>
        <end position="200"/>
    </location>
</feature>
<dbReference type="AlphaFoldDB" id="A1SQX6"/>
<gene>
    <name evidence="3" type="ordered locus">Ping_0016</name>
</gene>
<keyword evidence="1" id="KW-1133">Transmembrane helix</keyword>
<feature type="domain" description="Type IV / VI secretion system DotU" evidence="2">
    <location>
        <begin position="3"/>
        <end position="200"/>
    </location>
</feature>
<dbReference type="KEGG" id="pin:Ping_0016"/>
<dbReference type="NCBIfam" id="NF038228">
    <property type="entry name" value="IcmH_DotU_IVB"/>
    <property type="match status" value="1"/>
</dbReference>
<reference evidence="3 4" key="1">
    <citation type="submission" date="2007-01" db="EMBL/GenBank/DDBJ databases">
        <title>Complete sequence of Psychromonas ingrahamii 37.</title>
        <authorList>
            <consortium name="US DOE Joint Genome Institute"/>
            <person name="Copeland A."/>
            <person name="Lucas S."/>
            <person name="Lapidus A."/>
            <person name="Barry K."/>
            <person name="Detter J.C."/>
            <person name="Glavina del Rio T."/>
            <person name="Hammon N."/>
            <person name="Israni S."/>
            <person name="Dalin E."/>
            <person name="Tice H."/>
            <person name="Pitluck S."/>
            <person name="Thompson L.S."/>
            <person name="Brettin T."/>
            <person name="Bruce D."/>
            <person name="Han C."/>
            <person name="Tapia R."/>
            <person name="Schmutz J."/>
            <person name="Larimer F."/>
            <person name="Land M."/>
            <person name="Hauser L."/>
            <person name="Kyrpides N."/>
            <person name="Ivanova N."/>
            <person name="Staley J."/>
            <person name="Richardson P."/>
        </authorList>
    </citation>
    <scope>NUCLEOTIDE SEQUENCE [LARGE SCALE GENOMIC DNA]</scope>
    <source>
        <strain evidence="3 4">37</strain>
    </source>
</reference>
<proteinExistence type="predicted"/>
<accession>A1SQX6</accession>
<sequence length="215" mass="24828">MKLIDKFIPVFQVIKHLPQNISDDSDITLIDLEQQFKTLLSNVKCSGYSKEQNQHALFSVCALVDEIILDSEWKYRNEWAKSPLQKKYFDTHKAGTQFYEILDTLNENDIKDQDVREVFLYSLVQGFSGCYFESGEESVKQEIIQANYALLSKDIKINLFSPPIPIRRLNQISNANRKKQKELLTIFGPIGVLLLSYFLLRSNILDSVSQILSQI</sequence>
<name>A1SQX6_PSYIN</name>
<dbReference type="HOGENOM" id="CLU_071818_5_0_6"/>